<proteinExistence type="predicted"/>
<dbReference type="PATRIC" id="fig|913242.3.peg.2973"/>
<comment type="caution">
    <text evidence="1">The sequence shown here is derived from an EMBL/GenBank/DDBJ whole genome shotgun (WGS) entry which is preliminary data.</text>
</comment>
<dbReference type="Pfam" id="PF19774">
    <property type="entry name" value="DUF6260"/>
    <property type="match status" value="1"/>
</dbReference>
<keyword evidence="1" id="KW-0946">Virion</keyword>
<protein>
    <submittedName>
        <fullName evidence="1">Phage coat protein</fullName>
    </submittedName>
</protein>
<dbReference type="AlphaFoldDB" id="G5Q5K2"/>
<evidence type="ECO:0000313" key="1">
    <source>
        <dbReference type="EMBL" id="EHC76972.1"/>
    </source>
</evidence>
<dbReference type="Proteomes" id="UP000003221">
    <property type="component" value="Unassembled WGS sequence"/>
</dbReference>
<name>G5Q5K2_SALMO</name>
<evidence type="ECO:0000313" key="2">
    <source>
        <dbReference type="Proteomes" id="UP000003221"/>
    </source>
</evidence>
<dbReference type="EMBL" id="AFCS01000803">
    <property type="protein sequence ID" value="EHC76972.1"/>
    <property type="molecule type" value="Genomic_DNA"/>
</dbReference>
<dbReference type="InterPro" id="IPR046227">
    <property type="entry name" value="DUF6260"/>
</dbReference>
<sequence>MTALFAFNKVAQYDVMWVSPEIWANLAQPYVVNGVVSGNVLNAVLPFAPVREIRPTFALSGNEFIAYVRRQDIISPLVGMAVGVVPLPRPLPNVNYNFQIMSAEGLQITADDQGLSGVVYGANLV</sequence>
<organism evidence="1 2">
    <name type="scientific">Salmonella enterica subsp. enterica serovar Montevideo str. S5-403</name>
    <dbReference type="NCBI Taxonomy" id="913242"/>
    <lineage>
        <taxon>Bacteria</taxon>
        <taxon>Pseudomonadati</taxon>
        <taxon>Pseudomonadota</taxon>
        <taxon>Gammaproteobacteria</taxon>
        <taxon>Enterobacterales</taxon>
        <taxon>Enterobacteriaceae</taxon>
        <taxon>Salmonella</taxon>
    </lineage>
</organism>
<gene>
    <name evidence="1" type="ORF">LTSEMON_3447</name>
</gene>
<keyword evidence="1" id="KW-0167">Capsid protein</keyword>
<reference evidence="1 2" key="1">
    <citation type="journal article" date="2011" name="BMC Genomics">
        <title>Genome sequencing reveals diversification of virulence factor content and possible host adaptation in distinct subpopulations of Salmonella enterica.</title>
        <authorList>
            <person name="den Bakker H.C."/>
            <person name="Moreno Switt A.I."/>
            <person name="Govoni G."/>
            <person name="Cummings C.A."/>
            <person name="Ranieri M.L."/>
            <person name="Degoricija L."/>
            <person name="Hoelzer K."/>
            <person name="Rodriguez-Rivera L.D."/>
            <person name="Brown S."/>
            <person name="Bolchacova E."/>
            <person name="Furtado M.R."/>
            <person name="Wiedmann M."/>
        </authorList>
    </citation>
    <scope>NUCLEOTIDE SEQUENCE [LARGE SCALE GENOMIC DNA]</scope>
    <source>
        <strain evidence="1 2">S5-403</strain>
    </source>
</reference>
<accession>G5Q5K2</accession>